<dbReference type="Proteomes" id="UP000001208">
    <property type="component" value="Chromosome"/>
</dbReference>
<proteinExistence type="predicted"/>
<dbReference type="Gene3D" id="2.40.50.230">
    <property type="entry name" value="Gp5 N-terminal domain"/>
    <property type="match status" value="1"/>
</dbReference>
<dbReference type="KEGG" id="cts:Ctha_0261"/>
<evidence type="ECO:0000313" key="1">
    <source>
        <dbReference type="EMBL" id="ACF12732.1"/>
    </source>
</evidence>
<name>B3QTI6_CHLT3</name>
<dbReference type="EMBL" id="CP001100">
    <property type="protein sequence ID" value="ACF12732.1"/>
    <property type="molecule type" value="Genomic_DNA"/>
</dbReference>
<dbReference type="InterPro" id="IPR037026">
    <property type="entry name" value="Vgr_OB-fold_dom_sf"/>
</dbReference>
<protein>
    <submittedName>
        <fullName evidence="1">Phage baseplate assembly protein V</fullName>
    </submittedName>
</protein>
<dbReference type="NCBIfam" id="TIGR01644">
    <property type="entry name" value="phage_P2_V"/>
    <property type="match status" value="1"/>
</dbReference>
<keyword evidence="2" id="KW-1185">Reference proteome</keyword>
<dbReference type="STRING" id="517418.Ctha_0261"/>
<reference evidence="1 2" key="1">
    <citation type="submission" date="2008-06" db="EMBL/GenBank/DDBJ databases">
        <title>Complete sequence of Chloroherpeton thalassium ATCC 35110.</title>
        <authorList>
            <consortium name="US DOE Joint Genome Institute"/>
            <person name="Lucas S."/>
            <person name="Copeland A."/>
            <person name="Lapidus A."/>
            <person name="Glavina del Rio T."/>
            <person name="Dalin E."/>
            <person name="Tice H."/>
            <person name="Bruce D."/>
            <person name="Goodwin L."/>
            <person name="Pitluck S."/>
            <person name="Schmutz J."/>
            <person name="Larimer F."/>
            <person name="Land M."/>
            <person name="Hauser L."/>
            <person name="Kyrpides N."/>
            <person name="Mikhailova N."/>
            <person name="Liu Z."/>
            <person name="Li T."/>
            <person name="Zhao F."/>
            <person name="Overmann J."/>
            <person name="Bryant D.A."/>
            <person name="Richardson P."/>
        </authorList>
    </citation>
    <scope>NUCLEOTIDE SEQUENCE [LARGE SCALE GENOMIC DNA]</scope>
    <source>
        <strain evidence="2">ATCC 35110 / GB-78</strain>
    </source>
</reference>
<dbReference type="OrthoDB" id="6155at2"/>
<dbReference type="InterPro" id="IPR013046">
    <property type="entry name" value="GpV/Gp45"/>
</dbReference>
<evidence type="ECO:0000313" key="2">
    <source>
        <dbReference type="Proteomes" id="UP000001208"/>
    </source>
</evidence>
<organism evidence="1 2">
    <name type="scientific">Chloroherpeton thalassium (strain ATCC 35110 / GB-78)</name>
    <dbReference type="NCBI Taxonomy" id="517418"/>
    <lineage>
        <taxon>Bacteria</taxon>
        <taxon>Pseudomonadati</taxon>
        <taxon>Chlorobiota</taxon>
        <taxon>Chlorobiia</taxon>
        <taxon>Chlorobiales</taxon>
        <taxon>Chloroherpetonaceae</taxon>
        <taxon>Chloroherpeton</taxon>
    </lineage>
</organism>
<dbReference type="RefSeq" id="WP_012498816.1">
    <property type="nucleotide sequence ID" value="NC_011026.1"/>
</dbReference>
<gene>
    <name evidence="1" type="ordered locus">Ctha_0261</name>
</gene>
<dbReference type="eggNOG" id="COG4540">
    <property type="taxonomic scope" value="Bacteria"/>
</dbReference>
<dbReference type="HOGENOM" id="CLU_088884_3_1_10"/>
<sequence>MLKFAKITEIDEQKALARVMFPELNLTSGWYFVLQRKTKMEKYYVMPDIGEHVVCLCSDDLAWGVVLGAIYNDLNTIPADAKSGVEMKVFSDGTTVKYDTAGSELEINLNTSGKVKLIGNVEIVGNVSIDGEMSATKDISTEKNLEAGEDVSDGNGSMNEMRETYNTHTHPVVGSLGAGTAQMTTQKM</sequence>
<dbReference type="AlphaFoldDB" id="B3QTI6"/>
<accession>B3QTI6</accession>